<comment type="subunit">
    <text evidence="5">V-ATPase is a heteromultimeric enzyme composed of a peripheral catalytic V1 complex (components A to H) attached to an integral membrane V0 proton pore complex (components: a, c, c', c'', d, e, f and VOA1).</text>
</comment>
<accession>A0A166B8B3</accession>
<evidence type="ECO:0000313" key="9">
    <source>
        <dbReference type="EMBL" id="KZV98849.1"/>
    </source>
</evidence>
<dbReference type="FunFam" id="1.10.132.50:FF:000002">
    <property type="entry name" value="V-type proton ATPase subunit"/>
    <property type="match status" value="1"/>
</dbReference>
<dbReference type="Pfam" id="PF01992">
    <property type="entry name" value="vATP-synt_AC39"/>
    <property type="match status" value="1"/>
</dbReference>
<dbReference type="InterPro" id="IPR016727">
    <property type="entry name" value="ATPase_V0-cplx_dsu"/>
</dbReference>
<dbReference type="Gene3D" id="1.10.132.50">
    <property type="entry name" value="ATP synthase (C/AC39) subunit, domain 3"/>
    <property type="match status" value="1"/>
</dbReference>
<evidence type="ECO:0000313" key="10">
    <source>
        <dbReference type="Proteomes" id="UP000077266"/>
    </source>
</evidence>
<dbReference type="GO" id="GO:0046961">
    <property type="term" value="F:proton-transporting ATPase activity, rotational mechanism"/>
    <property type="evidence" value="ECO:0007669"/>
    <property type="project" value="InterPro"/>
</dbReference>
<keyword evidence="2 8" id="KW-0813">Transport</keyword>
<evidence type="ECO:0000256" key="8">
    <source>
        <dbReference type="PIRNR" id="PIRNR018497"/>
    </source>
</evidence>
<dbReference type="FunCoup" id="A0A166B8B3">
    <property type="interactions" value="332"/>
</dbReference>
<dbReference type="FunFam" id="1.20.1690.10:FF:000001">
    <property type="entry name" value="V-type proton ATPase subunit"/>
    <property type="match status" value="1"/>
</dbReference>
<dbReference type="Gene3D" id="1.20.1690.10">
    <property type="entry name" value="V-type ATP synthase subunit C domain"/>
    <property type="match status" value="2"/>
</dbReference>
<dbReference type="GO" id="GO:0005773">
    <property type="term" value="C:vacuole"/>
    <property type="evidence" value="ECO:0007669"/>
    <property type="project" value="UniProtKB-ARBA"/>
</dbReference>
<dbReference type="PIRSF" id="PIRSF018497">
    <property type="entry name" value="V-ATP_synth_D"/>
    <property type="match status" value="1"/>
</dbReference>
<dbReference type="STRING" id="1314781.A0A166B8B3"/>
<sequence length="360" mass="40754">MEGLFFNVSSGYLEGIVRGYKSGLLTQGNYANLTQCETLDDFRMQLSSTDYGNFLANEPLPITTSTIADKATQLLVDQFNYLRANAVEPLRKFLDYMTYAYMIDNVVLLITGTLHERDTHELLERCHPLGVFDTMPALCVATNVEELYQSVLVETPLAPYFRECLSAADLDDLNIEIIRNALYKAYLEDFHEFSQSIGGPTADCMHEILAFEADRRSINITINSLKTDLSKEQRAKLFPTIGRLFPEGNNQLARADEIDQVRQACESVSDYRAFFDNSGAGANTHTNGDADDSSAIGRLEDKFFATEVHLNKQAFMQQFQFGVFYSYVKLKEQEIRSLTWIAECIAQDAKDRINDFIPTF</sequence>
<evidence type="ECO:0000256" key="1">
    <source>
        <dbReference type="ARBA" id="ARBA00006709"/>
    </source>
</evidence>
<evidence type="ECO:0000256" key="5">
    <source>
        <dbReference type="ARBA" id="ARBA00029477"/>
    </source>
</evidence>
<dbReference type="EMBL" id="KV425914">
    <property type="protein sequence ID" value="KZV98849.1"/>
    <property type="molecule type" value="Genomic_DNA"/>
</dbReference>
<dbReference type="InterPro" id="IPR036079">
    <property type="entry name" value="ATPase_csu/dsu_sf"/>
</dbReference>
<comment type="similarity">
    <text evidence="1 8">Belongs to the V-ATPase V0D/AC39 subunit family.</text>
</comment>
<protein>
    <recommendedName>
        <fullName evidence="8">V-type proton ATPase subunit</fullName>
    </recommendedName>
</protein>
<dbReference type="InterPro" id="IPR044911">
    <property type="entry name" value="V-type_ATPase_csu/dsu_dom_3"/>
</dbReference>
<dbReference type="OrthoDB" id="10250083at2759"/>
<dbReference type="GO" id="GO:0033179">
    <property type="term" value="C:proton-transporting V-type ATPase, V0 domain"/>
    <property type="evidence" value="ECO:0007669"/>
    <property type="project" value="InterPro"/>
</dbReference>
<reference evidence="9 10" key="1">
    <citation type="journal article" date="2016" name="Mol. Biol. Evol.">
        <title>Comparative Genomics of Early-Diverging Mushroom-Forming Fungi Provides Insights into the Origins of Lignocellulose Decay Capabilities.</title>
        <authorList>
            <person name="Nagy L.G."/>
            <person name="Riley R."/>
            <person name="Tritt A."/>
            <person name="Adam C."/>
            <person name="Daum C."/>
            <person name="Floudas D."/>
            <person name="Sun H."/>
            <person name="Yadav J.S."/>
            <person name="Pangilinan J."/>
            <person name="Larsson K.H."/>
            <person name="Matsuura K."/>
            <person name="Barry K."/>
            <person name="Labutti K."/>
            <person name="Kuo R."/>
            <person name="Ohm R.A."/>
            <person name="Bhattacharya S.S."/>
            <person name="Shirouzu T."/>
            <person name="Yoshinaga Y."/>
            <person name="Martin F.M."/>
            <person name="Grigoriev I.V."/>
            <person name="Hibbett D.S."/>
        </authorList>
    </citation>
    <scope>NUCLEOTIDE SEQUENCE [LARGE SCALE GENOMIC DNA]</scope>
    <source>
        <strain evidence="9 10">HHB12029</strain>
    </source>
</reference>
<dbReference type="InterPro" id="IPR002843">
    <property type="entry name" value="ATPase_V0-cplx_csu/dsu"/>
</dbReference>
<name>A0A166B8B3_EXIGL</name>
<dbReference type="Proteomes" id="UP000077266">
    <property type="component" value="Unassembled WGS sequence"/>
</dbReference>
<evidence type="ECO:0000256" key="6">
    <source>
        <dbReference type="ARBA" id="ARBA00059115"/>
    </source>
</evidence>
<evidence type="ECO:0000256" key="7">
    <source>
        <dbReference type="ARBA" id="ARBA00059209"/>
    </source>
</evidence>
<keyword evidence="10" id="KW-1185">Reference proteome</keyword>
<evidence type="ECO:0000256" key="2">
    <source>
        <dbReference type="ARBA" id="ARBA00022448"/>
    </source>
</evidence>
<dbReference type="PANTHER" id="PTHR11028">
    <property type="entry name" value="VACUOLAR ATP SYNTHASE SUBUNIT AC39"/>
    <property type="match status" value="1"/>
</dbReference>
<comment type="function">
    <text evidence="7">Subunit of the integral membrane V0 complex of vacuolar ATPase. Vacuolar ATPase is responsible for acidifying a variety of intracellular compartments in eukaryotic cells, thus providing most of the energy required for transport processes in the vacuolar system.</text>
</comment>
<dbReference type="InParanoid" id="A0A166B8B3"/>
<comment type="function">
    <text evidence="6 8">Subunit of the V0 complex of vacuolar(H+)-ATPase (V-ATPase), a multisubunit enzyme composed of a peripheral complex (V1) that hydrolyzes ATP and a membrane integral complex (V0) that translocates protons. V-ATPase is responsible for acidifying and maintaining the pH of intracellular compartments. This subunit is a non-integral membrane component of the membrane pore domain and is required for proper assembly of the V0 sector. Might be involved in the regulated assembly of V1 subunits onto the membrane sector or alternatively may prevent the passage of protons through V0 pores.</text>
</comment>
<comment type="subunit">
    <text evidence="8">V-ATPase is a heteromultimeric enzyme made up of two complexes: the ATP-hydrolytic V1 complex and the proton translocation V0 complex.</text>
</comment>
<evidence type="ECO:0000256" key="4">
    <source>
        <dbReference type="ARBA" id="ARBA00023065"/>
    </source>
</evidence>
<dbReference type="InterPro" id="IPR035067">
    <property type="entry name" value="V-type_ATPase_csu/dsu"/>
</dbReference>
<dbReference type="AlphaFoldDB" id="A0A166B8B3"/>
<evidence type="ECO:0000256" key="3">
    <source>
        <dbReference type="ARBA" id="ARBA00022781"/>
    </source>
</evidence>
<proteinExistence type="inferred from homology"/>
<organism evidence="9 10">
    <name type="scientific">Exidia glandulosa HHB12029</name>
    <dbReference type="NCBI Taxonomy" id="1314781"/>
    <lineage>
        <taxon>Eukaryota</taxon>
        <taxon>Fungi</taxon>
        <taxon>Dikarya</taxon>
        <taxon>Basidiomycota</taxon>
        <taxon>Agaricomycotina</taxon>
        <taxon>Agaricomycetes</taxon>
        <taxon>Auriculariales</taxon>
        <taxon>Exidiaceae</taxon>
        <taxon>Exidia</taxon>
    </lineage>
</organism>
<dbReference type="FunFam" id="1.20.1690.10:FF:000003">
    <property type="entry name" value="V-type proton ATPase subunit"/>
    <property type="match status" value="1"/>
</dbReference>
<dbReference type="SUPFAM" id="SSF103486">
    <property type="entry name" value="V-type ATP synthase subunit C"/>
    <property type="match status" value="1"/>
</dbReference>
<keyword evidence="4 8" id="KW-0406">Ion transport</keyword>
<keyword evidence="3 8" id="KW-0375">Hydrogen ion transport</keyword>
<gene>
    <name evidence="9" type="ORF">EXIGLDRAFT_641075</name>
</gene>